<dbReference type="PANTHER" id="PTHR33797">
    <property type="entry name" value="ORGANIC HYDROPEROXIDE RESISTANCE PROTEIN-LIKE"/>
    <property type="match status" value="1"/>
</dbReference>
<dbReference type="Proteomes" id="UP000655523">
    <property type="component" value="Unassembled WGS sequence"/>
</dbReference>
<evidence type="ECO:0000313" key="3">
    <source>
        <dbReference type="Proteomes" id="UP000655523"/>
    </source>
</evidence>
<dbReference type="AlphaFoldDB" id="A0A972NSU5"/>
<dbReference type="Pfam" id="PF02566">
    <property type="entry name" value="OsmC"/>
    <property type="match status" value="1"/>
</dbReference>
<protein>
    <submittedName>
        <fullName evidence="2">Peroxiredoxin</fullName>
    </submittedName>
</protein>
<dbReference type="InterPro" id="IPR015946">
    <property type="entry name" value="KH_dom-like_a/b"/>
</dbReference>
<evidence type="ECO:0000313" key="2">
    <source>
        <dbReference type="EMBL" id="NPT58456.1"/>
    </source>
</evidence>
<dbReference type="InterPro" id="IPR019953">
    <property type="entry name" value="OHR"/>
</dbReference>
<dbReference type="GO" id="GO:0006979">
    <property type="term" value="P:response to oxidative stress"/>
    <property type="evidence" value="ECO:0007669"/>
    <property type="project" value="InterPro"/>
</dbReference>
<gene>
    <name evidence="2" type="ORF">GNZ13_28845</name>
</gene>
<dbReference type="Gene3D" id="3.30.300.20">
    <property type="match status" value="1"/>
</dbReference>
<dbReference type="InterPro" id="IPR036102">
    <property type="entry name" value="OsmC/Ohrsf"/>
</dbReference>
<organism evidence="2 3">
    <name type="scientific">Paraburkholderia elongata</name>
    <dbReference type="NCBI Taxonomy" id="2675747"/>
    <lineage>
        <taxon>Bacteria</taxon>
        <taxon>Pseudomonadati</taxon>
        <taxon>Pseudomonadota</taxon>
        <taxon>Betaproteobacteria</taxon>
        <taxon>Burkholderiales</taxon>
        <taxon>Burkholderiaceae</taxon>
        <taxon>Paraburkholderia</taxon>
    </lineage>
</organism>
<evidence type="ECO:0000256" key="1">
    <source>
        <dbReference type="ARBA" id="ARBA00007378"/>
    </source>
</evidence>
<name>A0A972NSU5_9BURK</name>
<reference evidence="2 3" key="1">
    <citation type="submission" date="2019-11" db="EMBL/GenBank/DDBJ databases">
        <title>Metabolism of dissolved organic matter in forest soils.</title>
        <authorList>
            <person name="Cyle K.T."/>
            <person name="Wilhelm R.C."/>
            <person name="Martinez C.E."/>
        </authorList>
    </citation>
    <scope>NUCLEOTIDE SEQUENCE [LARGE SCALE GENOMIC DNA]</scope>
    <source>
        <strain evidence="2 3">5N</strain>
    </source>
</reference>
<dbReference type="EMBL" id="WOEZ01000169">
    <property type="protein sequence ID" value="NPT58456.1"/>
    <property type="molecule type" value="Genomic_DNA"/>
</dbReference>
<accession>A0A972NSU5</accession>
<dbReference type="InterPro" id="IPR003718">
    <property type="entry name" value="OsmC/Ohr_fam"/>
</dbReference>
<proteinExistence type="inferred from homology"/>
<sequence length="174" mass="18774">MRNVPLKCWCIGSITRLRRNSYPHIEGIHHGKDRKVLASGNTHAAINREPNVKPGALDLKLSAAGVENLDFVADDLHPRAEQLFSGAWAACYITVFGRVASMKKVTLPSDYSGDIQVSIGSAGAGYCLGAQFTVRVPGLATEVVEELTHLTHQHCPYSKSVHGNIKVSTTIVTA</sequence>
<dbReference type="PANTHER" id="PTHR33797:SF2">
    <property type="entry name" value="ORGANIC HYDROPEROXIDE RESISTANCE PROTEIN-LIKE"/>
    <property type="match status" value="1"/>
</dbReference>
<dbReference type="SUPFAM" id="SSF82784">
    <property type="entry name" value="OsmC-like"/>
    <property type="match status" value="1"/>
</dbReference>
<keyword evidence="3" id="KW-1185">Reference proteome</keyword>
<comment type="caution">
    <text evidence="2">The sequence shown here is derived from an EMBL/GenBank/DDBJ whole genome shotgun (WGS) entry which is preliminary data.</text>
</comment>
<comment type="similarity">
    <text evidence="1">Belongs to the OsmC/Ohr family.</text>
</comment>